<evidence type="ECO:0000256" key="9">
    <source>
        <dbReference type="ARBA" id="ARBA00022840"/>
    </source>
</evidence>
<dbReference type="PRINTS" id="PR00344">
    <property type="entry name" value="BCTRLSENSOR"/>
</dbReference>
<comment type="subcellular location">
    <subcellularLocation>
        <location evidence="2">Membrane</location>
        <topology evidence="2">Multi-pass membrane protein</topology>
    </subcellularLocation>
</comment>
<keyword evidence="8 16" id="KW-0418">Kinase</keyword>
<dbReference type="InterPro" id="IPR004358">
    <property type="entry name" value="Sig_transdc_His_kin-like_C"/>
</dbReference>
<dbReference type="EC" id="2.7.13.3" evidence="3"/>
<sequence>MIQARSLQGRLLVLVIGVVVGVWLIAALFIWRDAHKELDELLDSHLAQAAALLVVQQTQSIDDDDAIDWRVPHPYAPKVVFQIFHEGQAVVRSASAPTEPMIPADRDIDQGFATVQINGEAWRVFSMRVQREDTRVYVGERVDSRTAILLAVLRGALWPMAVALPLFGIATGWAVRQGLAPLKRLGRTIAQRAPNDLAPVVMPQTPAEMSPLLDALNQLFVRIQTVWEAERRFTADAAHELRTPIAAIRTQAQVALAETDDTLRQHALRATLEGCDRATRLVNQLLILSRLESGATLELTRVDLSALAQRVAAELAPAAIAKRQSLEFEGEENCHITGDETLLAALVRNLVDNAIRYSPPGASVLIRTETNRDLTMLSVEDSGPGVADADRLKLGERFFRVSGTAESGSGLGWSIVQRIIDLHAAVVNVRRSSALGGLEVQITWHAR</sequence>
<gene>
    <name evidence="16" type="ordered locus">BC1003_0630</name>
</gene>
<evidence type="ECO:0000313" key="16">
    <source>
        <dbReference type="EMBL" id="ADN56629.1"/>
    </source>
</evidence>
<dbReference type="SUPFAM" id="SSF55874">
    <property type="entry name" value="ATPase domain of HSP90 chaperone/DNA topoisomerase II/histidine kinase"/>
    <property type="match status" value="1"/>
</dbReference>
<evidence type="ECO:0000259" key="15">
    <source>
        <dbReference type="PROSITE" id="PS50885"/>
    </source>
</evidence>
<keyword evidence="6 13" id="KW-0812">Transmembrane</keyword>
<dbReference type="InterPro" id="IPR050428">
    <property type="entry name" value="TCS_sensor_his_kinase"/>
</dbReference>
<dbReference type="HOGENOM" id="CLU_000445_89_37_4"/>
<dbReference type="PANTHER" id="PTHR45436">
    <property type="entry name" value="SENSOR HISTIDINE KINASE YKOH"/>
    <property type="match status" value="1"/>
</dbReference>
<keyword evidence="5" id="KW-0808">Transferase</keyword>
<dbReference type="SMART" id="SM00388">
    <property type="entry name" value="HisKA"/>
    <property type="match status" value="1"/>
</dbReference>
<dbReference type="PANTHER" id="PTHR45436:SF14">
    <property type="entry name" value="SENSOR PROTEIN QSEC"/>
    <property type="match status" value="1"/>
</dbReference>
<dbReference type="InterPro" id="IPR005467">
    <property type="entry name" value="His_kinase_dom"/>
</dbReference>
<dbReference type="InterPro" id="IPR013727">
    <property type="entry name" value="2CSK_N"/>
</dbReference>
<keyword evidence="4" id="KW-0597">Phosphoprotein</keyword>
<dbReference type="InterPro" id="IPR003660">
    <property type="entry name" value="HAMP_dom"/>
</dbReference>
<dbReference type="GO" id="GO:0000155">
    <property type="term" value="F:phosphorelay sensor kinase activity"/>
    <property type="evidence" value="ECO:0007669"/>
    <property type="project" value="InterPro"/>
</dbReference>
<evidence type="ECO:0000256" key="13">
    <source>
        <dbReference type="SAM" id="Phobius"/>
    </source>
</evidence>
<evidence type="ECO:0000256" key="4">
    <source>
        <dbReference type="ARBA" id="ARBA00022553"/>
    </source>
</evidence>
<dbReference type="InterPro" id="IPR036890">
    <property type="entry name" value="HATPase_C_sf"/>
</dbReference>
<evidence type="ECO:0000256" key="1">
    <source>
        <dbReference type="ARBA" id="ARBA00000085"/>
    </source>
</evidence>
<dbReference type="OrthoDB" id="8554694at2"/>
<name>E1T935_BURSG</name>
<dbReference type="CDD" id="cd00082">
    <property type="entry name" value="HisKA"/>
    <property type="match status" value="1"/>
</dbReference>
<keyword evidence="12 13" id="KW-0472">Membrane</keyword>
<accession>E1T935</accession>
<evidence type="ECO:0000256" key="10">
    <source>
        <dbReference type="ARBA" id="ARBA00022989"/>
    </source>
</evidence>
<evidence type="ECO:0000256" key="7">
    <source>
        <dbReference type="ARBA" id="ARBA00022741"/>
    </source>
</evidence>
<evidence type="ECO:0000256" key="2">
    <source>
        <dbReference type="ARBA" id="ARBA00004141"/>
    </source>
</evidence>
<evidence type="ECO:0000256" key="8">
    <source>
        <dbReference type="ARBA" id="ARBA00022777"/>
    </source>
</evidence>
<feature type="transmembrane region" description="Helical" evidence="13">
    <location>
        <begin position="12"/>
        <end position="31"/>
    </location>
</feature>
<dbReference type="eggNOG" id="COG0642">
    <property type="taxonomic scope" value="Bacteria"/>
</dbReference>
<keyword evidence="11" id="KW-0902">Two-component regulatory system</keyword>
<dbReference type="AlphaFoldDB" id="E1T935"/>
<dbReference type="Pfam" id="PF00512">
    <property type="entry name" value="HisKA"/>
    <property type="match status" value="1"/>
</dbReference>
<dbReference type="SUPFAM" id="SSF47384">
    <property type="entry name" value="Homodimeric domain of signal transducing histidine kinase"/>
    <property type="match status" value="1"/>
</dbReference>
<reference evidence="16" key="1">
    <citation type="submission" date="2010-09" db="EMBL/GenBank/DDBJ databases">
        <title>Complete sequence of chromosome1 of Burkholderia sp. CCGE1003.</title>
        <authorList>
            <consortium name="US DOE Joint Genome Institute"/>
            <person name="Lucas S."/>
            <person name="Copeland A."/>
            <person name="Lapidus A."/>
            <person name="Cheng J.-F."/>
            <person name="Bruce D."/>
            <person name="Goodwin L."/>
            <person name="Pitluck S."/>
            <person name="Daligault H."/>
            <person name="Davenport K."/>
            <person name="Detter J.C."/>
            <person name="Han C."/>
            <person name="Tapia R."/>
            <person name="Land M."/>
            <person name="Hauser L."/>
            <person name="Jeffries C."/>
            <person name="Kyrpides N."/>
            <person name="Ivanova N."/>
            <person name="Ovchinnikova G."/>
            <person name="Martinez-Romero E."/>
            <person name="Rogel M.A."/>
            <person name="Auchtung J."/>
            <person name="Tiedje J.M."/>
            <person name="Woyke T."/>
        </authorList>
    </citation>
    <scope>NUCLEOTIDE SEQUENCE</scope>
    <source>
        <strain evidence="16">CCGE1003</strain>
    </source>
</reference>
<dbReference type="Gene3D" id="1.20.5.1040">
    <property type="entry name" value="Sensor protein qsec"/>
    <property type="match status" value="1"/>
</dbReference>
<evidence type="ECO:0000256" key="6">
    <source>
        <dbReference type="ARBA" id="ARBA00022692"/>
    </source>
</evidence>
<dbReference type="Pfam" id="PF08521">
    <property type="entry name" value="2CSK_N"/>
    <property type="match status" value="1"/>
</dbReference>
<dbReference type="SMART" id="SM00387">
    <property type="entry name" value="HATPase_c"/>
    <property type="match status" value="1"/>
</dbReference>
<protein>
    <recommendedName>
        <fullName evidence="3">histidine kinase</fullName>
        <ecNumber evidence="3">2.7.13.3</ecNumber>
    </recommendedName>
</protein>
<organism evidence="16">
    <name type="scientific">Burkholderia sp. (strain CCGE1003)</name>
    <dbReference type="NCBI Taxonomy" id="640512"/>
    <lineage>
        <taxon>Bacteria</taxon>
        <taxon>Pseudomonadati</taxon>
        <taxon>Pseudomonadota</taxon>
        <taxon>Betaproteobacteria</taxon>
        <taxon>Burkholderiales</taxon>
        <taxon>Burkholderiaceae</taxon>
        <taxon>Burkholderia</taxon>
    </lineage>
</organism>
<dbReference type="PROSITE" id="PS50109">
    <property type="entry name" value="HIS_KIN"/>
    <property type="match status" value="1"/>
</dbReference>
<evidence type="ECO:0000256" key="5">
    <source>
        <dbReference type="ARBA" id="ARBA00022679"/>
    </source>
</evidence>
<evidence type="ECO:0000259" key="14">
    <source>
        <dbReference type="PROSITE" id="PS50109"/>
    </source>
</evidence>
<comment type="catalytic activity">
    <reaction evidence="1">
        <text>ATP + protein L-histidine = ADP + protein N-phospho-L-histidine.</text>
        <dbReference type="EC" id="2.7.13.3"/>
    </reaction>
</comment>
<dbReference type="KEGG" id="bgf:BC1003_0630"/>
<feature type="domain" description="HAMP" evidence="15">
    <location>
        <begin position="176"/>
        <end position="228"/>
    </location>
</feature>
<keyword evidence="10 13" id="KW-1133">Transmembrane helix</keyword>
<keyword evidence="7" id="KW-0547">Nucleotide-binding</keyword>
<dbReference type="InterPro" id="IPR003594">
    <property type="entry name" value="HATPase_dom"/>
</dbReference>
<dbReference type="EMBL" id="CP002217">
    <property type="protein sequence ID" value="ADN56629.1"/>
    <property type="molecule type" value="Genomic_DNA"/>
</dbReference>
<dbReference type="GO" id="GO:0005886">
    <property type="term" value="C:plasma membrane"/>
    <property type="evidence" value="ECO:0007669"/>
    <property type="project" value="TreeGrafter"/>
</dbReference>
<dbReference type="Gene3D" id="3.30.565.10">
    <property type="entry name" value="Histidine kinase-like ATPase, C-terminal domain"/>
    <property type="match status" value="1"/>
</dbReference>
<evidence type="ECO:0000256" key="12">
    <source>
        <dbReference type="ARBA" id="ARBA00023136"/>
    </source>
</evidence>
<dbReference type="InterPro" id="IPR036097">
    <property type="entry name" value="HisK_dim/P_sf"/>
</dbReference>
<dbReference type="PROSITE" id="PS50885">
    <property type="entry name" value="HAMP"/>
    <property type="match status" value="1"/>
</dbReference>
<feature type="domain" description="Histidine kinase" evidence="14">
    <location>
        <begin position="236"/>
        <end position="447"/>
    </location>
</feature>
<dbReference type="GO" id="GO:0005524">
    <property type="term" value="F:ATP binding"/>
    <property type="evidence" value="ECO:0007669"/>
    <property type="project" value="UniProtKB-KW"/>
</dbReference>
<dbReference type="Pfam" id="PF02518">
    <property type="entry name" value="HATPase_c"/>
    <property type="match status" value="1"/>
</dbReference>
<dbReference type="Gene3D" id="1.10.287.130">
    <property type="match status" value="1"/>
</dbReference>
<proteinExistence type="predicted"/>
<evidence type="ECO:0000256" key="11">
    <source>
        <dbReference type="ARBA" id="ARBA00023012"/>
    </source>
</evidence>
<keyword evidence="9" id="KW-0067">ATP-binding</keyword>
<dbReference type="STRING" id="640512.BC1003_0630"/>
<dbReference type="InterPro" id="IPR003661">
    <property type="entry name" value="HisK_dim/P_dom"/>
</dbReference>
<evidence type="ECO:0000256" key="3">
    <source>
        <dbReference type="ARBA" id="ARBA00012438"/>
    </source>
</evidence>